<dbReference type="SMART" id="SM00086">
    <property type="entry name" value="PAC"/>
    <property type="match status" value="7"/>
</dbReference>
<feature type="domain" description="PAC" evidence="9">
    <location>
        <begin position="696"/>
        <end position="748"/>
    </location>
</feature>
<dbReference type="Pfam" id="PF13426">
    <property type="entry name" value="PAS_9"/>
    <property type="match status" value="1"/>
</dbReference>
<evidence type="ECO:0000256" key="6">
    <source>
        <dbReference type="SAM" id="Coils"/>
    </source>
</evidence>
<dbReference type="Proteomes" id="UP000094197">
    <property type="component" value="Chromosome 1"/>
</dbReference>
<dbReference type="PROSITE" id="PS50113">
    <property type="entry name" value="PAC"/>
    <property type="match status" value="5"/>
</dbReference>
<dbReference type="Pfam" id="PF08447">
    <property type="entry name" value="PAS_3"/>
    <property type="match status" value="4"/>
</dbReference>
<feature type="coiled-coil region" evidence="6">
    <location>
        <begin position="1131"/>
        <end position="1168"/>
    </location>
</feature>
<keyword evidence="6" id="KW-0175">Coiled coil</keyword>
<feature type="domain" description="Histidine kinase" evidence="7">
    <location>
        <begin position="1317"/>
        <end position="1484"/>
    </location>
</feature>
<proteinExistence type="predicted"/>
<dbReference type="InterPro" id="IPR001610">
    <property type="entry name" value="PAC"/>
</dbReference>
<evidence type="ECO:0000259" key="8">
    <source>
        <dbReference type="PROSITE" id="PS50112"/>
    </source>
</evidence>
<dbReference type="PRINTS" id="PR00344">
    <property type="entry name" value="BCTRLSENSOR"/>
</dbReference>
<dbReference type="Gene3D" id="3.30.565.10">
    <property type="entry name" value="Histidine kinase-like ATPase, C-terminal domain"/>
    <property type="match status" value="1"/>
</dbReference>
<protein>
    <recommendedName>
        <fullName evidence="2">histidine kinase</fullName>
        <ecNumber evidence="2">2.7.13.3</ecNumber>
    </recommendedName>
</protein>
<evidence type="ECO:0000313" key="11">
    <source>
        <dbReference type="Proteomes" id="UP000094197"/>
    </source>
</evidence>
<dbReference type="InterPro" id="IPR003661">
    <property type="entry name" value="HisK_dim/P_dom"/>
</dbReference>
<dbReference type="InterPro" id="IPR052162">
    <property type="entry name" value="Sensor_kinase/Photoreceptor"/>
</dbReference>
<evidence type="ECO:0000256" key="3">
    <source>
        <dbReference type="ARBA" id="ARBA00022553"/>
    </source>
</evidence>
<evidence type="ECO:0000313" key="10">
    <source>
        <dbReference type="EMBL" id="AOP34703.1"/>
    </source>
</evidence>
<dbReference type="PANTHER" id="PTHR43304">
    <property type="entry name" value="PHYTOCHROME-LIKE PROTEIN CPH1"/>
    <property type="match status" value="1"/>
</dbReference>
<dbReference type="InterPro" id="IPR035965">
    <property type="entry name" value="PAS-like_dom_sf"/>
</dbReference>
<dbReference type="CDD" id="cd00082">
    <property type="entry name" value="HisKA"/>
    <property type="match status" value="1"/>
</dbReference>
<organism evidence="10 11">
    <name type="scientific">Leptospira tipperaryensis</name>
    <dbReference type="NCBI Taxonomy" id="2564040"/>
    <lineage>
        <taxon>Bacteria</taxon>
        <taxon>Pseudomonadati</taxon>
        <taxon>Spirochaetota</taxon>
        <taxon>Spirochaetia</taxon>
        <taxon>Leptospirales</taxon>
        <taxon>Leptospiraceae</taxon>
        <taxon>Leptospira</taxon>
    </lineage>
</organism>
<dbReference type="PANTHER" id="PTHR43304:SF1">
    <property type="entry name" value="PAC DOMAIN-CONTAINING PROTEIN"/>
    <property type="match status" value="1"/>
</dbReference>
<dbReference type="SMART" id="SM00387">
    <property type="entry name" value="HATPase_c"/>
    <property type="match status" value="1"/>
</dbReference>
<dbReference type="InterPro" id="IPR029016">
    <property type="entry name" value="GAF-like_dom_sf"/>
</dbReference>
<comment type="catalytic activity">
    <reaction evidence="1">
        <text>ATP + protein L-histidine = ADP + protein N-phospho-L-histidine.</text>
        <dbReference type="EC" id="2.7.13.3"/>
    </reaction>
</comment>
<dbReference type="SMART" id="SM00091">
    <property type="entry name" value="PAS"/>
    <property type="match status" value="7"/>
</dbReference>
<evidence type="ECO:0000256" key="1">
    <source>
        <dbReference type="ARBA" id="ARBA00000085"/>
    </source>
</evidence>
<dbReference type="Pfam" id="PF13188">
    <property type="entry name" value="PAS_8"/>
    <property type="match status" value="1"/>
</dbReference>
<dbReference type="PROSITE" id="PS50112">
    <property type="entry name" value="PAS"/>
    <property type="match status" value="5"/>
</dbReference>
<sequence>MILTTEKIDMSNKGDSFENLKKELEESRLRIQSLENQIRENESLKDSLRKAEKRITQIIENSPDAIVILNMETGKFQSVNQRASALFGYSIEEFQTLGPIEISPPFQEDGRSSEEAALGYLKRASQGELVTFEWLHKSKSDEIISCEVRLISLPGESLLVRGSILDIRDQKKIQDELKKNQKRLESAIYGGELGLWEWDIPTNGNTFNEYWAEMLGYKLSELRPHMDTWKSLLHPEDLPLAEQALQKYMSGESPVYECEFRMKCKDGSWKWILTVGKLQDYDSNGQPLKMYGIHADINRRKKVEQKLKEKEAALSRSQKLAGLGSWEYELANDTMSVSEHLGKIYELENSSSKGIYGLELIHPDDKTRVQNYFINAISNGYIREIEYRIFTTSGKLKTILNQSELISNEKGELIKIIGSILDVSEKRKNERLLQYRLGFETLTTKVSSEIINLPSHEIPETIRSGLEKLALFLNMQRGTIVLYNSDYTTRRVIYEWIHPKAKIQKENLNQIETIDPNSFITGEMKGGRIAKIESKEDLPLDSDRELLTRNGFLSYLAIPLMIGGNLKGRLGFGSESLGIKKEPDLDQLENQLLRNFAEIIINALERKRVEEELKQERDLLSSITENSATSITVLSPEGKILYANKSSEHVLGIQSSDITSRSYNSPQWEAMSLDGGEWKEEDQPFTLVMKTGAPVYDIRHAIVTSNKEIKYLSVNGSPVKNDKGEILSLVFLVTDITESVLKERALKANEERYRTVAEQTGSIVYDYDVSTGNVTWAGAVFSLTGFKLEEFQNFNIDKWTEFIHPMDLDRVLHDLEESMTKRTKFRSTYRFRTKYGGYILVEDRGVVLYDGENKAFRMMGAMIDIAEKKKAEEMLKDSEERLRLALNAANMGNWSWEISEDKINWSEKAFQIFRTEPSLFKANLKAVSDLTHPEDKPLFEKTIQNLLAGKTAGDEYYFQHRLLLPNDDLAWIEAKGKLYRDRNSQPVRLVGTVTDITERKKAEEELKTSEMRFQTFYQFSNEAIILLEKGNIRIEDSNPAFQKLFGYSANEAAGLNLIRLLSRGSLRELRKRNFSFGGKDSVEIIAKKKNGNFFPAIVSLRTFINKGTVFYSVNVIDTTPFKEAEELRIVNNEIRVRNKLIEIQKNELENTLENLKKTQSQLIQSEKMAALGQLMAGIAHEINNPIGAVQASNQNIQECLNRFRSLLPDVQIAMGSLNAELRELFAEFIERAISSNEHFTGMEQRNRKKTIASILESRKIPTRLAVAYADTLVDMGIGELPEKFIPLLLLEQSEMILEYSSLESFFFRNTKTIQVAVDRISKILYALKNFSHFDIAGERILASVKDTIETVLTIYHNQLKKGVELQKDFEEVPPILCFPDDLLHIWTNLIYNSLQAMQFKGSITIRLRKKESELMVEVKDNGPGIPGEIQERIFEPFFTTKAPGEGSGLGLDIVKKIVEKHEGKIELESFPGMTSFKIYLPILTERV</sequence>
<dbReference type="Gene3D" id="2.10.70.100">
    <property type="match status" value="2"/>
</dbReference>
<evidence type="ECO:0000259" key="9">
    <source>
        <dbReference type="PROSITE" id="PS50113"/>
    </source>
</evidence>
<feature type="coiled-coil region" evidence="6">
    <location>
        <begin position="17"/>
        <end position="61"/>
    </location>
</feature>
<keyword evidence="4" id="KW-0808">Transferase</keyword>
<dbReference type="KEGG" id="laj:A0128_13080"/>
<dbReference type="InterPro" id="IPR036890">
    <property type="entry name" value="HATPase_C_sf"/>
</dbReference>
<dbReference type="InterPro" id="IPR003018">
    <property type="entry name" value="GAF"/>
</dbReference>
<dbReference type="EC" id="2.7.13.3" evidence="2"/>
<dbReference type="InterPro" id="IPR013655">
    <property type="entry name" value="PAS_fold_3"/>
</dbReference>
<name>A0A1D7UYN9_9LEPT</name>
<feature type="domain" description="PAC" evidence="9">
    <location>
        <begin position="956"/>
        <end position="1008"/>
    </location>
</feature>
<dbReference type="Gene3D" id="3.30.450.40">
    <property type="match status" value="1"/>
</dbReference>
<dbReference type="SUPFAM" id="SSF47384">
    <property type="entry name" value="Homodimeric domain of signal transducing histidine kinase"/>
    <property type="match status" value="1"/>
</dbReference>
<evidence type="ECO:0000256" key="2">
    <source>
        <dbReference type="ARBA" id="ARBA00012438"/>
    </source>
</evidence>
<keyword evidence="11" id="KW-1185">Reference proteome</keyword>
<reference evidence="10 11" key="1">
    <citation type="submission" date="2016-04" db="EMBL/GenBank/DDBJ databases">
        <title>Complete genome seqeunce of Leptospira alstonii serovar Room22.</title>
        <authorList>
            <person name="Nally J.E."/>
            <person name="Bayles D.O."/>
            <person name="Hurley D."/>
            <person name="Fanning S."/>
            <person name="McMahon B.J."/>
            <person name="Arent Z."/>
        </authorList>
    </citation>
    <scope>NUCLEOTIDE SEQUENCE [LARGE SCALE GENOMIC DNA]</scope>
    <source>
        <strain evidence="10 11">GWTS #1</strain>
    </source>
</reference>
<dbReference type="Pfam" id="PF02518">
    <property type="entry name" value="HATPase_c"/>
    <property type="match status" value="1"/>
</dbReference>
<feature type="coiled-coil region" evidence="6">
    <location>
        <begin position="293"/>
        <end position="320"/>
    </location>
</feature>
<feature type="domain" description="PAS" evidence="8">
    <location>
        <begin position="51"/>
        <end position="94"/>
    </location>
</feature>
<feature type="domain" description="PAS" evidence="8">
    <location>
        <begin position="616"/>
        <end position="662"/>
    </location>
</feature>
<dbReference type="SUPFAM" id="SSF55785">
    <property type="entry name" value="PYP-like sensor domain (PAS domain)"/>
    <property type="match status" value="7"/>
</dbReference>
<feature type="domain" description="PAS" evidence="8">
    <location>
        <begin position="749"/>
        <end position="822"/>
    </location>
</feature>
<dbReference type="SUPFAM" id="SSF55781">
    <property type="entry name" value="GAF domain-like"/>
    <property type="match status" value="1"/>
</dbReference>
<dbReference type="SMART" id="SM00065">
    <property type="entry name" value="GAF"/>
    <property type="match status" value="1"/>
</dbReference>
<dbReference type="InterPro" id="IPR000700">
    <property type="entry name" value="PAS-assoc_C"/>
</dbReference>
<dbReference type="CDD" id="cd00130">
    <property type="entry name" value="PAS"/>
    <property type="match status" value="7"/>
</dbReference>
<dbReference type="InterPro" id="IPR013656">
    <property type="entry name" value="PAS_4"/>
</dbReference>
<dbReference type="Pfam" id="PF08448">
    <property type="entry name" value="PAS_4"/>
    <property type="match status" value="1"/>
</dbReference>
<dbReference type="InterPro" id="IPR036097">
    <property type="entry name" value="HisK_dim/P_sf"/>
</dbReference>
<evidence type="ECO:0000259" key="7">
    <source>
        <dbReference type="PROSITE" id="PS50109"/>
    </source>
</evidence>
<keyword evidence="3" id="KW-0597">Phosphoprotein</keyword>
<dbReference type="NCBIfam" id="TIGR00229">
    <property type="entry name" value="sensory_box"/>
    <property type="match status" value="6"/>
</dbReference>
<feature type="domain" description="PAC" evidence="9">
    <location>
        <begin position="825"/>
        <end position="877"/>
    </location>
</feature>
<dbReference type="PROSITE" id="PS50109">
    <property type="entry name" value="HIS_KIN"/>
    <property type="match status" value="1"/>
</dbReference>
<dbReference type="InterPro" id="IPR003594">
    <property type="entry name" value="HATPase_dom"/>
</dbReference>
<dbReference type="Gene3D" id="1.10.287.130">
    <property type="match status" value="1"/>
</dbReference>
<feature type="domain" description="PAS" evidence="8">
    <location>
        <begin position="1009"/>
        <end position="1058"/>
    </location>
</feature>
<dbReference type="InterPro" id="IPR000014">
    <property type="entry name" value="PAS"/>
</dbReference>
<dbReference type="GO" id="GO:0000155">
    <property type="term" value="F:phosphorelay sensor kinase activity"/>
    <property type="evidence" value="ECO:0007669"/>
    <property type="project" value="InterPro"/>
</dbReference>
<feature type="domain" description="PAS" evidence="8">
    <location>
        <begin position="207"/>
        <end position="252"/>
    </location>
</feature>
<evidence type="ECO:0000256" key="4">
    <source>
        <dbReference type="ARBA" id="ARBA00022679"/>
    </source>
</evidence>
<dbReference type="InterPro" id="IPR004358">
    <property type="entry name" value="Sig_transdc_His_kin-like_C"/>
</dbReference>
<dbReference type="EMBL" id="CP015217">
    <property type="protein sequence ID" value="AOP34703.1"/>
    <property type="molecule type" value="Genomic_DNA"/>
</dbReference>
<dbReference type="Gene3D" id="3.30.450.20">
    <property type="entry name" value="PAS domain"/>
    <property type="match status" value="7"/>
</dbReference>
<keyword evidence="5" id="KW-0418">Kinase</keyword>
<gene>
    <name evidence="10" type="ORF">A0128_13080</name>
</gene>
<accession>A0A1D7UYN9</accession>
<evidence type="ECO:0000256" key="5">
    <source>
        <dbReference type="ARBA" id="ARBA00022777"/>
    </source>
</evidence>
<dbReference type="InterPro" id="IPR005467">
    <property type="entry name" value="His_kinase_dom"/>
</dbReference>
<dbReference type="SUPFAM" id="SSF55874">
    <property type="entry name" value="ATPase domain of HSP90 chaperone/DNA topoisomerase II/histidine kinase"/>
    <property type="match status" value="1"/>
</dbReference>
<feature type="domain" description="PAC" evidence="9">
    <location>
        <begin position="256"/>
        <end position="309"/>
    </location>
</feature>
<feature type="domain" description="PAC" evidence="9">
    <location>
        <begin position="383"/>
        <end position="435"/>
    </location>
</feature>